<dbReference type="SUPFAM" id="SSF53822">
    <property type="entry name" value="Periplasmic binding protein-like I"/>
    <property type="match status" value="1"/>
</dbReference>
<evidence type="ECO:0000313" key="8">
    <source>
        <dbReference type="Proteomes" id="UP000245959"/>
    </source>
</evidence>
<dbReference type="PANTHER" id="PTHR30146:SF109">
    <property type="entry name" value="HTH-TYPE TRANSCRIPTIONAL REGULATOR GALS"/>
    <property type="match status" value="1"/>
</dbReference>
<evidence type="ECO:0000313" key="9">
    <source>
        <dbReference type="Proteomes" id="UP000576225"/>
    </source>
</evidence>
<dbReference type="PANTHER" id="PTHR30146">
    <property type="entry name" value="LACI-RELATED TRANSCRIPTIONAL REPRESSOR"/>
    <property type="match status" value="1"/>
</dbReference>
<dbReference type="GeneID" id="78293790"/>
<accession>A0A2U1BBM3</accession>
<dbReference type="Pfam" id="PF00392">
    <property type="entry name" value="GntR"/>
    <property type="match status" value="1"/>
</dbReference>
<dbReference type="Gene3D" id="1.10.10.10">
    <property type="entry name" value="Winged helix-like DNA-binding domain superfamily/Winged helix DNA-binding domain"/>
    <property type="match status" value="1"/>
</dbReference>
<dbReference type="InterPro" id="IPR036388">
    <property type="entry name" value="WH-like_DNA-bd_sf"/>
</dbReference>
<sequence>MGYMDKQAKYRKLHDQLLRRFEPFLPGTRLDSVRSLQKEYRVSLATLNTALKMLVEEGVIESVRNKGLYRTAPGCGNASRTVVLVLPGQDEPLFRKIIFACYEALEKLNMRMQLAIYGLSAEQETEVVRGVLEDEPDGVLYMPTLVSGALKRLLLEWSRTVPVMQINREVGEPSLSFVGNECFESSREATAMLIRHGHRRIGAIYGNDFRTCQDQQERIAGFKAALDEAGLPYEPQYDIIYDGFDCRISTDVVALLLSPRRPTAFFATNSAFLSNLIQKAAFCKLSIPDDLSVTSFDLGETFASLPLQFDRLEQAMVPLCARAVELLDEMMRTRDFKPRRERIPGRPVPGDSCRDWREE</sequence>
<keyword evidence="8" id="KW-1185">Reference proteome</keyword>
<organism evidence="7 8">
    <name type="scientific">Victivallis vadensis</name>
    <dbReference type="NCBI Taxonomy" id="172901"/>
    <lineage>
        <taxon>Bacteria</taxon>
        <taxon>Pseudomonadati</taxon>
        <taxon>Lentisphaerota</taxon>
        <taxon>Lentisphaeria</taxon>
        <taxon>Victivallales</taxon>
        <taxon>Victivallaceae</taxon>
        <taxon>Victivallis</taxon>
    </lineage>
</organism>
<dbReference type="RefSeq" id="WP_116882453.1">
    <property type="nucleotide sequence ID" value="NZ_JABAEW010000005.1"/>
</dbReference>
<dbReference type="AlphaFoldDB" id="A0A2U1BBM3"/>
<evidence type="ECO:0000256" key="2">
    <source>
        <dbReference type="ARBA" id="ARBA00023125"/>
    </source>
</evidence>
<dbReference type="PROSITE" id="PS50949">
    <property type="entry name" value="HTH_GNTR"/>
    <property type="match status" value="1"/>
</dbReference>
<evidence type="ECO:0000256" key="1">
    <source>
        <dbReference type="ARBA" id="ARBA00023015"/>
    </source>
</evidence>
<dbReference type="GO" id="GO:0003700">
    <property type="term" value="F:DNA-binding transcription factor activity"/>
    <property type="evidence" value="ECO:0007669"/>
    <property type="project" value="InterPro"/>
</dbReference>
<dbReference type="EMBL" id="QEKH01000001">
    <property type="protein sequence ID" value="PVY46064.1"/>
    <property type="molecule type" value="Genomic_DNA"/>
</dbReference>
<dbReference type="InterPro" id="IPR000524">
    <property type="entry name" value="Tscrpt_reg_HTH_GntR"/>
</dbReference>
<comment type="caution">
    <text evidence="7">The sequence shown here is derived from an EMBL/GenBank/DDBJ whole genome shotgun (WGS) entry which is preliminary data.</text>
</comment>
<proteinExistence type="predicted"/>
<dbReference type="SUPFAM" id="SSF46785">
    <property type="entry name" value="Winged helix' DNA-binding domain"/>
    <property type="match status" value="1"/>
</dbReference>
<name>A0A2U1BBM3_9BACT</name>
<evidence type="ECO:0000313" key="7">
    <source>
        <dbReference type="EMBL" id="PVY46064.1"/>
    </source>
</evidence>
<dbReference type="SMART" id="SM00345">
    <property type="entry name" value="HTH_GNTR"/>
    <property type="match status" value="1"/>
</dbReference>
<keyword evidence="3" id="KW-0804">Transcription</keyword>
<evidence type="ECO:0000259" key="5">
    <source>
        <dbReference type="PROSITE" id="PS50949"/>
    </source>
</evidence>
<dbReference type="EMBL" id="JABAEW010000005">
    <property type="protein sequence ID" value="NMD85788.1"/>
    <property type="molecule type" value="Genomic_DNA"/>
</dbReference>
<evidence type="ECO:0000256" key="3">
    <source>
        <dbReference type="ARBA" id="ARBA00023163"/>
    </source>
</evidence>
<dbReference type="Proteomes" id="UP000245959">
    <property type="component" value="Unassembled WGS sequence"/>
</dbReference>
<dbReference type="CDD" id="cd06267">
    <property type="entry name" value="PBP1_LacI_sugar_binding-like"/>
    <property type="match status" value="1"/>
</dbReference>
<keyword evidence="2 7" id="KW-0238">DNA-binding</keyword>
<dbReference type="Pfam" id="PF13377">
    <property type="entry name" value="Peripla_BP_3"/>
    <property type="match status" value="1"/>
</dbReference>
<reference evidence="7 8" key="1">
    <citation type="submission" date="2018-04" db="EMBL/GenBank/DDBJ databases">
        <title>Genomic Encyclopedia of Type Strains, Phase IV (KMG-IV): sequencing the most valuable type-strain genomes for metagenomic binning, comparative biology and taxonomic classification.</title>
        <authorList>
            <person name="Goeker M."/>
        </authorList>
    </citation>
    <scope>NUCLEOTIDE SEQUENCE [LARGE SCALE GENOMIC DNA]</scope>
    <source>
        <strain evidence="7 8">DSM 14823</strain>
    </source>
</reference>
<evidence type="ECO:0000256" key="4">
    <source>
        <dbReference type="SAM" id="MobiDB-lite"/>
    </source>
</evidence>
<evidence type="ECO:0000313" key="6">
    <source>
        <dbReference type="EMBL" id="NMD85788.1"/>
    </source>
</evidence>
<dbReference type="InterPro" id="IPR036390">
    <property type="entry name" value="WH_DNA-bd_sf"/>
</dbReference>
<dbReference type="InterPro" id="IPR046335">
    <property type="entry name" value="LacI/GalR-like_sensor"/>
</dbReference>
<feature type="domain" description="HTH gntR-type" evidence="5">
    <location>
        <begin position="3"/>
        <end position="73"/>
    </location>
</feature>
<dbReference type="GO" id="GO:0000976">
    <property type="term" value="F:transcription cis-regulatory region binding"/>
    <property type="evidence" value="ECO:0007669"/>
    <property type="project" value="TreeGrafter"/>
</dbReference>
<reference evidence="6 9" key="2">
    <citation type="submission" date="2020-04" db="EMBL/GenBank/DDBJ databases">
        <authorList>
            <person name="Hitch T.C.A."/>
            <person name="Wylensek D."/>
            <person name="Clavel T."/>
        </authorList>
    </citation>
    <scope>NUCLEOTIDE SEQUENCE [LARGE SCALE GENOMIC DNA]</scope>
    <source>
        <strain evidence="6 9">COR2-253-APC-1A</strain>
    </source>
</reference>
<dbReference type="Gene3D" id="3.40.50.2300">
    <property type="match status" value="2"/>
</dbReference>
<dbReference type="InterPro" id="IPR028082">
    <property type="entry name" value="Peripla_BP_I"/>
</dbReference>
<keyword evidence="1" id="KW-0805">Transcription regulation</keyword>
<feature type="region of interest" description="Disordered" evidence="4">
    <location>
        <begin position="338"/>
        <end position="359"/>
    </location>
</feature>
<protein>
    <submittedName>
        <fullName evidence="7">DNA-binding LacI/PurR family transcriptional regulator</fullName>
    </submittedName>
    <submittedName>
        <fullName evidence="6">Substrate-binding domain-containing protein</fullName>
    </submittedName>
</protein>
<gene>
    <name evidence="7" type="ORF">C8D82_101264</name>
    <name evidence="6" type="ORF">HF882_04240</name>
</gene>
<dbReference type="Proteomes" id="UP000576225">
    <property type="component" value="Unassembled WGS sequence"/>
</dbReference>